<reference evidence="4 5" key="1">
    <citation type="submission" date="2017-05" db="EMBL/GenBank/DDBJ databases">
        <authorList>
            <person name="Varghese N."/>
            <person name="Submissions S."/>
        </authorList>
    </citation>
    <scope>NUCLEOTIDE SEQUENCE [LARGE SCALE GENOMIC DNA]</scope>
    <source>
        <strain evidence="4 5">DSM 26001</strain>
    </source>
</reference>
<dbReference type="InterPro" id="IPR013785">
    <property type="entry name" value="Aldolase_TIM"/>
</dbReference>
<accession>A0ABY1PQM8</accession>
<proteinExistence type="predicted"/>
<evidence type="ECO:0000256" key="3">
    <source>
        <dbReference type="ARBA" id="ARBA00023002"/>
    </source>
</evidence>
<organism evidence="4 5">
    <name type="scientific">Noviherbaspirillum suwonense</name>
    <dbReference type="NCBI Taxonomy" id="1224511"/>
    <lineage>
        <taxon>Bacteria</taxon>
        <taxon>Pseudomonadati</taxon>
        <taxon>Pseudomonadota</taxon>
        <taxon>Betaproteobacteria</taxon>
        <taxon>Burkholderiales</taxon>
        <taxon>Oxalobacteraceae</taxon>
        <taxon>Noviherbaspirillum</taxon>
    </lineage>
</organism>
<dbReference type="Gene3D" id="3.20.20.70">
    <property type="entry name" value="Aldolase class I"/>
    <property type="match status" value="1"/>
</dbReference>
<protein>
    <submittedName>
        <fullName evidence="4">Nitronate monooxygenase</fullName>
    </submittedName>
</protein>
<dbReference type="PANTHER" id="PTHR32332:SF18">
    <property type="entry name" value="2-NITROPROPANE DIOXYGENASE"/>
    <property type="match status" value="1"/>
</dbReference>
<comment type="caution">
    <text evidence="4">The sequence shown here is derived from an EMBL/GenBank/DDBJ whole genome shotgun (WGS) entry which is preliminary data.</text>
</comment>
<dbReference type="GO" id="GO:0004497">
    <property type="term" value="F:monooxygenase activity"/>
    <property type="evidence" value="ECO:0007669"/>
    <property type="project" value="UniProtKB-KW"/>
</dbReference>
<evidence type="ECO:0000313" key="5">
    <source>
        <dbReference type="Proteomes" id="UP001158049"/>
    </source>
</evidence>
<sequence>MLSTPFPALTIKNKTLLPIVQGGMGVGVSAHRLAGAVASLGAMGTISSVDLRRHHADLMAQTGRSRDKAAINAANLVALDREVRAALALAGGRGMVAVNVMRAVADYAAYVRQSCASGAEAIVVGAGLPLDLPELTADFPDVALIPILSDARGIALLLKKWMRRQRLPDAIIIENPHYAAGHLGAPRLDEVHAPQYAFGAVLEATQALLDELGIARERIPLIVAGGVHDHEQARRLFALGASAVQLGTPFAVTEEGDAHPAFKRVLAGAGPEDIVTFMSAAGLPARAVRTAWLDGYLAKEEKLQRKAHARDCVAAFDCLHQCGLRDGNPKAGQFCIDTRLAYALKGDVQRGLFFRGSEPLPFGEEIRPARDLVRLILNGGRNDAADGPVRDPQPAAA</sequence>
<dbReference type="Pfam" id="PF03060">
    <property type="entry name" value="NMO"/>
    <property type="match status" value="1"/>
</dbReference>
<name>A0ABY1PQM8_9BURK</name>
<evidence type="ECO:0000313" key="4">
    <source>
        <dbReference type="EMBL" id="SMP42712.1"/>
    </source>
</evidence>
<dbReference type="SUPFAM" id="SSF51412">
    <property type="entry name" value="Inosine monophosphate dehydrogenase (IMPDH)"/>
    <property type="match status" value="1"/>
</dbReference>
<dbReference type="CDD" id="cd04730">
    <property type="entry name" value="NPD_like"/>
    <property type="match status" value="1"/>
</dbReference>
<keyword evidence="2" id="KW-0288">FMN</keyword>
<keyword evidence="3" id="KW-0560">Oxidoreductase</keyword>
<evidence type="ECO:0000256" key="1">
    <source>
        <dbReference type="ARBA" id="ARBA00022630"/>
    </source>
</evidence>
<dbReference type="InterPro" id="IPR004136">
    <property type="entry name" value="NMO"/>
</dbReference>
<keyword evidence="1" id="KW-0285">Flavoprotein</keyword>
<gene>
    <name evidence="4" type="ORF">SAMN06295970_101227</name>
</gene>
<dbReference type="EMBL" id="FXUL01000001">
    <property type="protein sequence ID" value="SMP42712.1"/>
    <property type="molecule type" value="Genomic_DNA"/>
</dbReference>
<keyword evidence="5" id="KW-1185">Reference proteome</keyword>
<dbReference type="Proteomes" id="UP001158049">
    <property type="component" value="Unassembled WGS sequence"/>
</dbReference>
<keyword evidence="4" id="KW-0503">Monooxygenase</keyword>
<evidence type="ECO:0000256" key="2">
    <source>
        <dbReference type="ARBA" id="ARBA00022643"/>
    </source>
</evidence>
<dbReference type="PANTHER" id="PTHR32332">
    <property type="entry name" value="2-NITROPROPANE DIOXYGENASE"/>
    <property type="match status" value="1"/>
</dbReference>